<dbReference type="GO" id="GO:1990281">
    <property type="term" value="C:efflux pump complex"/>
    <property type="evidence" value="ECO:0007669"/>
    <property type="project" value="TreeGrafter"/>
</dbReference>
<dbReference type="Gene3D" id="2.40.420.20">
    <property type="match status" value="1"/>
</dbReference>
<dbReference type="Gene3D" id="2.40.50.100">
    <property type="match status" value="1"/>
</dbReference>
<dbReference type="RefSeq" id="WP_110201488.1">
    <property type="nucleotide sequence ID" value="NZ_QICH01000003.1"/>
</dbReference>
<evidence type="ECO:0000256" key="1">
    <source>
        <dbReference type="ARBA" id="ARBA00009477"/>
    </source>
</evidence>
<dbReference type="InterPro" id="IPR006143">
    <property type="entry name" value="RND_pump_MFP"/>
</dbReference>
<accession>A0A318D8X0</accession>
<evidence type="ECO:0000256" key="3">
    <source>
        <dbReference type="SAM" id="MobiDB-lite"/>
    </source>
</evidence>
<evidence type="ECO:0000313" key="6">
    <source>
        <dbReference type="EMBL" id="PXF62579.1"/>
    </source>
</evidence>
<organism evidence="6 7">
    <name type="scientific">Kangiella spongicola</name>
    <dbReference type="NCBI Taxonomy" id="796379"/>
    <lineage>
        <taxon>Bacteria</taxon>
        <taxon>Pseudomonadati</taxon>
        <taxon>Pseudomonadota</taxon>
        <taxon>Gammaproteobacteria</taxon>
        <taxon>Kangiellales</taxon>
        <taxon>Kangiellaceae</taxon>
        <taxon>Kangiella</taxon>
    </lineage>
</organism>
<name>A0A318D8X0_9GAMM</name>
<evidence type="ECO:0000259" key="5">
    <source>
        <dbReference type="Pfam" id="PF25973"/>
    </source>
</evidence>
<dbReference type="InterPro" id="IPR058647">
    <property type="entry name" value="BSH_CzcB-like"/>
</dbReference>
<feature type="coiled-coil region" evidence="2">
    <location>
        <begin position="108"/>
        <end position="135"/>
    </location>
</feature>
<proteinExistence type="inferred from homology"/>
<evidence type="ECO:0000256" key="4">
    <source>
        <dbReference type="SAM" id="Phobius"/>
    </source>
</evidence>
<feature type="region of interest" description="Disordered" evidence="3">
    <location>
        <begin position="391"/>
        <end position="421"/>
    </location>
</feature>
<dbReference type="Gene3D" id="1.10.287.470">
    <property type="entry name" value="Helix hairpin bin"/>
    <property type="match status" value="1"/>
</dbReference>
<evidence type="ECO:0000256" key="2">
    <source>
        <dbReference type="SAM" id="Coils"/>
    </source>
</evidence>
<dbReference type="NCBIfam" id="TIGR01730">
    <property type="entry name" value="RND_mfp"/>
    <property type="match status" value="1"/>
</dbReference>
<dbReference type="OrthoDB" id="5730196at2"/>
<comment type="caution">
    <text evidence="6">The sequence shown here is derived from an EMBL/GenBank/DDBJ whole genome shotgun (WGS) entry which is preliminary data.</text>
</comment>
<dbReference type="Pfam" id="PF25973">
    <property type="entry name" value="BSH_CzcB"/>
    <property type="match status" value="1"/>
</dbReference>
<dbReference type="EMBL" id="QICH01000003">
    <property type="protein sequence ID" value="PXF62579.1"/>
    <property type="molecule type" value="Genomic_DNA"/>
</dbReference>
<dbReference type="SUPFAM" id="SSF111369">
    <property type="entry name" value="HlyD-like secretion proteins"/>
    <property type="match status" value="1"/>
</dbReference>
<dbReference type="PANTHER" id="PTHR30469">
    <property type="entry name" value="MULTIDRUG RESISTANCE PROTEIN MDTA"/>
    <property type="match status" value="1"/>
</dbReference>
<dbReference type="Gene3D" id="2.40.30.170">
    <property type="match status" value="1"/>
</dbReference>
<feature type="compositionally biased region" description="Basic and acidic residues" evidence="3">
    <location>
        <begin position="391"/>
        <end position="406"/>
    </location>
</feature>
<feature type="domain" description="CzcB-like barrel-sandwich hybrid" evidence="5">
    <location>
        <begin position="68"/>
        <end position="207"/>
    </location>
</feature>
<keyword evidence="4" id="KW-0472">Membrane</keyword>
<keyword evidence="7" id="KW-1185">Reference proteome</keyword>
<evidence type="ECO:0000313" key="7">
    <source>
        <dbReference type="Proteomes" id="UP000247689"/>
    </source>
</evidence>
<keyword evidence="4" id="KW-1133">Transmembrane helix</keyword>
<sequence>MTKRIIIGTSILLGTVVLIGAMVSLKPEPPKKKPVVQATVVETQVVNKEPIQFIVDSQGPVKPVIDTTLVAEVSGRITKISDKFRVGSFVKKGDVLFEIDSANYIANVRSAEASLAQAKAAYQDAKARTDQARKDWKKIGRGEPTDLVLKIPQLNQAKAGVQSAEAALYRAQQDLERTKVKANFDALIKTKNVGLGQYVNVGSQVATLYGTDTAEVRLPIPDQQLAYLNLPVQNQPNTYPDVRLSGIFAGEEKEWFGKLVRTEGVVEESNRLTYLVAQVSDPYGLKDGANHETALRFGTFVKAEIAGQERENLIKLPRQALYYNKQVLSLVDENKIQLVDVKLARTESNTIYVSEGLENGQEIIITPVQNPVNGMKVKKFATLQAERQKAAEKKAQELAEKNKSESSESSSKQVDSATVSQ</sequence>
<protein>
    <submittedName>
        <fullName evidence="6">Efflux RND transporter periplasmic adaptor subunit</fullName>
    </submittedName>
</protein>
<keyword evidence="4" id="KW-0812">Transmembrane</keyword>
<feature type="transmembrane region" description="Helical" evidence="4">
    <location>
        <begin position="6"/>
        <end position="25"/>
    </location>
</feature>
<dbReference type="PANTHER" id="PTHR30469:SF12">
    <property type="entry name" value="MULTIDRUG RESISTANCE PROTEIN MDTA"/>
    <property type="match status" value="1"/>
</dbReference>
<keyword evidence="2" id="KW-0175">Coiled coil</keyword>
<dbReference type="AlphaFoldDB" id="A0A318D8X0"/>
<comment type="similarity">
    <text evidence="1">Belongs to the membrane fusion protein (MFP) (TC 8.A.1) family.</text>
</comment>
<dbReference type="Proteomes" id="UP000247689">
    <property type="component" value="Unassembled WGS sequence"/>
</dbReference>
<dbReference type="GO" id="GO:0015562">
    <property type="term" value="F:efflux transmembrane transporter activity"/>
    <property type="evidence" value="ECO:0007669"/>
    <property type="project" value="TreeGrafter"/>
</dbReference>
<reference evidence="6 7" key="1">
    <citation type="submission" date="2018-05" db="EMBL/GenBank/DDBJ databases">
        <title>Kangiella spongicola genome sequence.</title>
        <authorList>
            <person name="Maclea K.S."/>
            <person name="Goen A.E."/>
            <person name="Kelley C."/>
            <person name="Underriner A."/>
            <person name="Silverwood T."/>
            <person name="Trachtenberg A.M."/>
        </authorList>
    </citation>
    <scope>NUCLEOTIDE SEQUENCE [LARGE SCALE GENOMIC DNA]</scope>
    <source>
        <strain evidence="6 7">ATCC BAA-2076</strain>
    </source>
</reference>
<gene>
    <name evidence="6" type="ORF">DL796_09585</name>
</gene>